<name>A0A174LK35_9ACTN</name>
<evidence type="ECO:0000313" key="1">
    <source>
        <dbReference type="EMBL" id="CUP24473.1"/>
    </source>
</evidence>
<dbReference type="EMBL" id="CZAQ01000027">
    <property type="protein sequence ID" value="CUP24473.1"/>
    <property type="molecule type" value="Genomic_DNA"/>
</dbReference>
<protein>
    <submittedName>
        <fullName evidence="1">Uncharacterized protein</fullName>
    </submittedName>
</protein>
<accession>A0A174LK35</accession>
<organism evidence="1 2">
    <name type="scientific">Collinsella aerofaciens</name>
    <dbReference type="NCBI Taxonomy" id="74426"/>
    <lineage>
        <taxon>Bacteria</taxon>
        <taxon>Bacillati</taxon>
        <taxon>Actinomycetota</taxon>
        <taxon>Coriobacteriia</taxon>
        <taxon>Coriobacteriales</taxon>
        <taxon>Coriobacteriaceae</taxon>
        <taxon>Collinsella</taxon>
    </lineage>
</organism>
<dbReference type="AlphaFoldDB" id="A0A174LK35"/>
<proteinExistence type="predicted"/>
<sequence length="57" mass="5906">MNSHCCAGGSIVLIEEGKLERQVGTGCPLAPRVVLLFKRGARKVPGEQLTGDAGDVA</sequence>
<evidence type="ECO:0000313" key="2">
    <source>
        <dbReference type="Proteomes" id="UP000095454"/>
    </source>
</evidence>
<dbReference type="Proteomes" id="UP000095454">
    <property type="component" value="Unassembled WGS sequence"/>
</dbReference>
<reference evidence="1 2" key="1">
    <citation type="submission" date="2015-09" db="EMBL/GenBank/DDBJ databases">
        <authorList>
            <consortium name="Pathogen Informatics"/>
        </authorList>
    </citation>
    <scope>NUCLEOTIDE SEQUENCE [LARGE SCALE GENOMIC DNA]</scope>
    <source>
        <strain evidence="1 2">2789STDY5834902</strain>
    </source>
</reference>
<gene>
    <name evidence="1" type="ORF">ERS852514_01492</name>
</gene>